<sequence>MLQKVAGIIMILICGFAFSQNKSFVYELKFNVNPPKDSISKETFILDVIDGKSMFRTLREKKADSIAHLTKRFSFTTTSFKDFQTVSKDLKEKEIPKFINNFQKLFSIKIDEELKWKIANETEVSSSIKMQKATVKYGGRNWTAWFTNEIPLQEGPYVFHGLPGLITEIGDDQNDYAFTLVQIRNSDGKLYEKEKAFPITWKQYEKLAKDYYSDPTREINGKNSGTPAIKWVDEHGNELTPNFKEMNEKEKLEIRANNNPIELNHKVIYQ</sequence>
<dbReference type="RefSeq" id="WP_196080338.1">
    <property type="nucleotide sequence ID" value="NZ_JADPVI010000003.1"/>
</dbReference>
<dbReference type="NCBIfam" id="TIGR01200">
    <property type="entry name" value="GLPGLI"/>
    <property type="match status" value="1"/>
</dbReference>
<evidence type="ECO:0000313" key="1">
    <source>
        <dbReference type="EMBL" id="MBF8457860.1"/>
    </source>
</evidence>
<accession>A0ABS0FDV9</accession>
<dbReference type="Pfam" id="PF09697">
    <property type="entry name" value="Porph_ging"/>
    <property type="match status" value="1"/>
</dbReference>
<organism evidence="1 2">
    <name type="scientific">Kaistella gelatinilytica</name>
    <dbReference type="NCBI Taxonomy" id="2787636"/>
    <lineage>
        <taxon>Bacteria</taxon>
        <taxon>Pseudomonadati</taxon>
        <taxon>Bacteroidota</taxon>
        <taxon>Flavobacteriia</taxon>
        <taxon>Flavobacteriales</taxon>
        <taxon>Weeksellaceae</taxon>
        <taxon>Chryseobacterium group</taxon>
        <taxon>Kaistella</taxon>
    </lineage>
</organism>
<proteinExistence type="predicted"/>
<dbReference type="InterPro" id="IPR005901">
    <property type="entry name" value="GLPGLI"/>
</dbReference>
<dbReference type="EMBL" id="JADPVI010000003">
    <property type="protein sequence ID" value="MBF8457860.1"/>
    <property type="molecule type" value="Genomic_DNA"/>
</dbReference>
<dbReference type="Proteomes" id="UP000660070">
    <property type="component" value="Unassembled WGS sequence"/>
</dbReference>
<name>A0ABS0FDV9_9FLAO</name>
<reference evidence="1 2" key="1">
    <citation type="submission" date="2020-11" db="EMBL/GenBank/DDBJ databases">
        <title>Kaistella gelatinilytica sp. nov., a flavobacterium isolated from Antarctic Soil.</title>
        <authorList>
            <person name="Li J."/>
        </authorList>
    </citation>
    <scope>NUCLEOTIDE SEQUENCE [LARGE SCALE GENOMIC DNA]</scope>
    <source>
        <strain evidence="1 2">G5-32</strain>
    </source>
</reference>
<evidence type="ECO:0000313" key="2">
    <source>
        <dbReference type="Proteomes" id="UP000660070"/>
    </source>
</evidence>
<keyword evidence="2" id="KW-1185">Reference proteome</keyword>
<protein>
    <submittedName>
        <fullName evidence="1">GLPGLI family protein</fullName>
    </submittedName>
</protein>
<gene>
    <name evidence="1" type="ORF">IV494_11780</name>
</gene>
<comment type="caution">
    <text evidence="1">The sequence shown here is derived from an EMBL/GenBank/DDBJ whole genome shotgun (WGS) entry which is preliminary data.</text>
</comment>